<comment type="caution">
    <text evidence="2">The sequence shown here is derived from an EMBL/GenBank/DDBJ whole genome shotgun (WGS) entry which is preliminary data.</text>
</comment>
<dbReference type="SUPFAM" id="SSF56281">
    <property type="entry name" value="Metallo-hydrolase/oxidoreductase"/>
    <property type="match status" value="1"/>
</dbReference>
<dbReference type="Proteomes" id="UP000029224">
    <property type="component" value="Unassembled WGS sequence"/>
</dbReference>
<protein>
    <submittedName>
        <fullName evidence="2">Outer membrane protein romA</fullName>
    </submittedName>
</protein>
<reference evidence="2 3" key="2">
    <citation type="submission" date="2014-09" db="EMBL/GenBank/DDBJ databases">
        <authorList>
            <consortium name="NBRP consortium"/>
            <person name="Sawabe T."/>
            <person name="Meirelles P."/>
            <person name="Nakanishi M."/>
            <person name="Sayaka M."/>
            <person name="Hattori M."/>
            <person name="Ohkuma M."/>
        </authorList>
    </citation>
    <scope>NUCLEOTIDE SEQUENCE [LARGE SCALE GENOMIC DNA]</scope>
    <source>
        <strain evidence="2 3">JCM 19240</strain>
    </source>
</reference>
<evidence type="ECO:0000259" key="1">
    <source>
        <dbReference type="Pfam" id="PF12706"/>
    </source>
</evidence>
<dbReference type="InterPro" id="IPR036866">
    <property type="entry name" value="RibonucZ/Hydroxyglut_hydro"/>
</dbReference>
<sequence length="354" mass="40702">MPASLSRNVKTRLLPLFSDTKLNNTTPQRFTNSETLYNPTFKDTITTLRSYLNLDKILNFQTPTIPVETICSHSVSVETRDCVYRLGHSSVLMKVDRVTILTDPVLGNRASPLEWAGPKRYHDLPISVNELPFVDVCLISHDHYDHLDKQTIKQLHNNVGVFLVPKCVASHLLEWGVPDNKIFEFDWWQSMKISGVRFAFAPTQHFSGRSFKQRDSSLWGSWAILGQKSNIYFSGDSGYFSGFKEIGDRYGPFDLTLMETGAYDENWADIHMFPEQSVQAHLDVRGRVMLPIHNTTFDLSYHVWNEPLIRAEQEARRLGVDFLCPKIGQKVLISELNVNGQERWWDENEKAHEV</sequence>
<evidence type="ECO:0000313" key="2">
    <source>
        <dbReference type="EMBL" id="GAL37968.1"/>
    </source>
</evidence>
<dbReference type="PANTHER" id="PTHR15032">
    <property type="entry name" value="N-ACYL-PHOSPHATIDYLETHANOLAMINE-HYDROLYZING PHOSPHOLIPASE D"/>
    <property type="match status" value="1"/>
</dbReference>
<dbReference type="GO" id="GO:0005737">
    <property type="term" value="C:cytoplasm"/>
    <property type="evidence" value="ECO:0007669"/>
    <property type="project" value="TreeGrafter"/>
</dbReference>
<dbReference type="PANTHER" id="PTHR15032:SF4">
    <property type="entry name" value="N-ACYL-PHOSPHATIDYLETHANOLAMINE-HYDROLYZING PHOSPHOLIPASE D"/>
    <property type="match status" value="1"/>
</dbReference>
<organism evidence="2 3">
    <name type="scientific">Vibrio maritimus</name>
    <dbReference type="NCBI Taxonomy" id="990268"/>
    <lineage>
        <taxon>Bacteria</taxon>
        <taxon>Pseudomonadati</taxon>
        <taxon>Pseudomonadota</taxon>
        <taxon>Gammaproteobacteria</taxon>
        <taxon>Vibrionales</taxon>
        <taxon>Vibrionaceae</taxon>
        <taxon>Vibrio</taxon>
    </lineage>
</organism>
<dbReference type="EMBL" id="BBMT01000023">
    <property type="protein sequence ID" value="GAL37968.1"/>
    <property type="molecule type" value="Genomic_DNA"/>
</dbReference>
<reference evidence="2 3" key="1">
    <citation type="submission" date="2014-09" db="EMBL/GenBank/DDBJ databases">
        <title>Vibrio maritimus JCM 19240. (C210) whole genome shotgun sequence.</title>
        <authorList>
            <person name="Sawabe T."/>
            <person name="Meirelles P."/>
            <person name="Nakanishi M."/>
            <person name="Sayaka M."/>
            <person name="Hattori M."/>
            <person name="Ohkuma M."/>
        </authorList>
    </citation>
    <scope>NUCLEOTIDE SEQUENCE [LARGE SCALE GENOMIC DNA]</scope>
    <source>
        <strain evidence="2 3">JCM 19240</strain>
    </source>
</reference>
<keyword evidence="3" id="KW-1185">Reference proteome</keyword>
<proteinExistence type="predicted"/>
<evidence type="ECO:0000313" key="3">
    <source>
        <dbReference type="Proteomes" id="UP000029224"/>
    </source>
</evidence>
<feature type="domain" description="Metallo-beta-lactamase" evidence="1">
    <location>
        <begin position="99"/>
        <end position="293"/>
    </location>
</feature>
<dbReference type="AlphaFoldDB" id="A0A090TFA3"/>
<gene>
    <name evidence="2" type="ORF">JCM19240_4535</name>
</gene>
<accession>A0A090TFA3</accession>
<dbReference type="Pfam" id="PF12706">
    <property type="entry name" value="Lactamase_B_2"/>
    <property type="match status" value="1"/>
</dbReference>
<dbReference type="Gene3D" id="3.60.15.10">
    <property type="entry name" value="Ribonuclease Z/Hydroxyacylglutathione hydrolase-like"/>
    <property type="match status" value="1"/>
</dbReference>
<dbReference type="InterPro" id="IPR001279">
    <property type="entry name" value="Metallo-B-lactamas"/>
</dbReference>
<dbReference type="OrthoDB" id="9805728at2"/>
<name>A0A090TFA3_9VIBR</name>